<comment type="caution">
    <text evidence="2">The sequence shown here is derived from an EMBL/GenBank/DDBJ whole genome shotgun (WGS) entry which is preliminary data.</text>
</comment>
<protein>
    <recommendedName>
        <fullName evidence="1">AMP-dependent synthetase/ligase domain-containing protein</fullName>
    </recommendedName>
</protein>
<evidence type="ECO:0000259" key="1">
    <source>
        <dbReference type="Pfam" id="PF00501"/>
    </source>
</evidence>
<dbReference type="Pfam" id="PF00501">
    <property type="entry name" value="AMP-binding"/>
    <property type="match status" value="1"/>
</dbReference>
<dbReference type="InterPro" id="IPR042099">
    <property type="entry name" value="ANL_N_sf"/>
</dbReference>
<sequence>MLKLILFLSKIKRLNSYWILNVHILDVSRVRKPLIVCFTSMEDEEKEKADSIGIKSFSWNDFLYMGSQHPSELQTPQPSNICTIMYTSGTNGDPKGVILTHENATTTIFGVDLFMKQFEEKMTIDDVYLSFLPLAHILDRMIEEYFFRMGASVGFYHGDINAIQDDMIELKPTFLAGVPRVLERIYEGVLKGLEELNPRRRKIFDILYNHKLRWFEIRL</sequence>
<gene>
    <name evidence="2" type="ORF">LVIROSA_LOCUS29997</name>
</gene>
<dbReference type="PANTHER" id="PTHR43272:SF65">
    <property type="entry name" value="LONG-CHAIN-FATTY-ACID--COA LIGASE"/>
    <property type="match status" value="1"/>
</dbReference>
<keyword evidence="3" id="KW-1185">Reference proteome</keyword>
<dbReference type="InterPro" id="IPR000873">
    <property type="entry name" value="AMP-dep_synth/lig_dom"/>
</dbReference>
<evidence type="ECO:0000313" key="3">
    <source>
        <dbReference type="Proteomes" id="UP001157418"/>
    </source>
</evidence>
<dbReference type="GO" id="GO:0010025">
    <property type="term" value="P:wax biosynthetic process"/>
    <property type="evidence" value="ECO:0007669"/>
    <property type="project" value="TreeGrafter"/>
</dbReference>
<dbReference type="SUPFAM" id="SSF56801">
    <property type="entry name" value="Acetyl-CoA synthetase-like"/>
    <property type="match status" value="1"/>
</dbReference>
<dbReference type="AlphaFoldDB" id="A0AAU9P235"/>
<reference evidence="2 3" key="1">
    <citation type="submission" date="2022-01" db="EMBL/GenBank/DDBJ databases">
        <authorList>
            <person name="Xiong W."/>
            <person name="Schranz E."/>
        </authorList>
    </citation>
    <scope>NUCLEOTIDE SEQUENCE [LARGE SCALE GENOMIC DNA]</scope>
</reference>
<dbReference type="Proteomes" id="UP001157418">
    <property type="component" value="Unassembled WGS sequence"/>
</dbReference>
<dbReference type="GO" id="GO:0010143">
    <property type="term" value="P:cutin biosynthetic process"/>
    <property type="evidence" value="ECO:0007669"/>
    <property type="project" value="TreeGrafter"/>
</dbReference>
<dbReference type="PANTHER" id="PTHR43272">
    <property type="entry name" value="LONG-CHAIN-FATTY-ACID--COA LIGASE"/>
    <property type="match status" value="1"/>
</dbReference>
<organism evidence="2 3">
    <name type="scientific">Lactuca virosa</name>
    <dbReference type="NCBI Taxonomy" id="75947"/>
    <lineage>
        <taxon>Eukaryota</taxon>
        <taxon>Viridiplantae</taxon>
        <taxon>Streptophyta</taxon>
        <taxon>Embryophyta</taxon>
        <taxon>Tracheophyta</taxon>
        <taxon>Spermatophyta</taxon>
        <taxon>Magnoliopsida</taxon>
        <taxon>eudicotyledons</taxon>
        <taxon>Gunneridae</taxon>
        <taxon>Pentapetalae</taxon>
        <taxon>asterids</taxon>
        <taxon>campanulids</taxon>
        <taxon>Asterales</taxon>
        <taxon>Asteraceae</taxon>
        <taxon>Cichorioideae</taxon>
        <taxon>Cichorieae</taxon>
        <taxon>Lactucinae</taxon>
        <taxon>Lactuca</taxon>
    </lineage>
</organism>
<evidence type="ECO:0000313" key="2">
    <source>
        <dbReference type="EMBL" id="CAH1444134.1"/>
    </source>
</evidence>
<proteinExistence type="predicted"/>
<dbReference type="GO" id="GO:0016020">
    <property type="term" value="C:membrane"/>
    <property type="evidence" value="ECO:0007669"/>
    <property type="project" value="TreeGrafter"/>
</dbReference>
<name>A0AAU9P235_9ASTR</name>
<dbReference type="EMBL" id="CAKMRJ010005523">
    <property type="protein sequence ID" value="CAH1444134.1"/>
    <property type="molecule type" value="Genomic_DNA"/>
</dbReference>
<accession>A0AAU9P235</accession>
<dbReference type="GO" id="GO:0004467">
    <property type="term" value="F:long-chain fatty acid-CoA ligase activity"/>
    <property type="evidence" value="ECO:0007669"/>
    <property type="project" value="TreeGrafter"/>
</dbReference>
<dbReference type="GO" id="GO:0005783">
    <property type="term" value="C:endoplasmic reticulum"/>
    <property type="evidence" value="ECO:0007669"/>
    <property type="project" value="TreeGrafter"/>
</dbReference>
<dbReference type="Gene3D" id="3.40.50.12780">
    <property type="entry name" value="N-terminal domain of ligase-like"/>
    <property type="match status" value="1"/>
</dbReference>
<feature type="domain" description="AMP-dependent synthetase/ligase" evidence="1">
    <location>
        <begin position="51"/>
        <end position="190"/>
    </location>
</feature>